<comment type="caution">
    <text evidence="1">The sequence shown here is derived from an EMBL/GenBank/DDBJ whole genome shotgun (WGS) entry which is preliminary data.</text>
</comment>
<dbReference type="EMBL" id="JACLAH010000017">
    <property type="protein sequence ID" value="MBC2649820.1"/>
    <property type="molecule type" value="Genomic_DNA"/>
</dbReference>
<sequence>MSKILYWHVKLFQHHQSSLIMAGGGINKVQVFGGYATDKPRFRPGAEFVIELFTAPGTLETISIRTCGIDSMVCTPVYEEEPKSANHIHDHACTNCFTDNGPCLGECNVTDTNKVLSSSFEEVTKPVIKWLNENSNPHSIIVIDPTSAIFHTGEIGFTTEEYLRD</sequence>
<reference evidence="1 2" key="1">
    <citation type="submission" date="2020-08" db="EMBL/GenBank/DDBJ databases">
        <title>Emergence and comparative genomics analysis of Citrobacter in Fennec fox imported from North Africa to China.</title>
        <authorList>
            <person name="Zheng B."/>
        </authorList>
    </citation>
    <scope>NUCLEOTIDE SEQUENCE [LARGE SCALE GENOMIC DNA]</scope>
    <source>
        <strain evidence="1 2">FF371</strain>
    </source>
</reference>
<dbReference type="RefSeq" id="WP_185654540.1">
    <property type="nucleotide sequence ID" value="NZ_CBDITX010000004.1"/>
</dbReference>
<proteinExistence type="predicted"/>
<organism evidence="1 2">
    <name type="scientific">Citrobacter braakii</name>
    <dbReference type="NCBI Taxonomy" id="57706"/>
    <lineage>
        <taxon>Bacteria</taxon>
        <taxon>Pseudomonadati</taxon>
        <taxon>Pseudomonadota</taxon>
        <taxon>Gammaproteobacteria</taxon>
        <taxon>Enterobacterales</taxon>
        <taxon>Enterobacteriaceae</taxon>
        <taxon>Citrobacter</taxon>
        <taxon>Citrobacter freundii complex</taxon>
    </lineage>
</organism>
<evidence type="ECO:0000313" key="1">
    <source>
        <dbReference type="EMBL" id="MBC2649820.1"/>
    </source>
</evidence>
<accession>A0ABR6U2L1</accession>
<protein>
    <submittedName>
        <fullName evidence="1">Uncharacterized protein</fullName>
    </submittedName>
</protein>
<keyword evidence="2" id="KW-1185">Reference proteome</keyword>
<gene>
    <name evidence="1" type="ORF">H6P72_24835</name>
</gene>
<name>A0ABR6U2L1_CITBR</name>
<dbReference type="Proteomes" id="UP000586346">
    <property type="component" value="Unassembled WGS sequence"/>
</dbReference>
<evidence type="ECO:0000313" key="2">
    <source>
        <dbReference type="Proteomes" id="UP000586346"/>
    </source>
</evidence>